<dbReference type="EMBL" id="FWDM01000010">
    <property type="protein sequence ID" value="SLM11163.1"/>
    <property type="molecule type" value="Genomic_DNA"/>
</dbReference>
<organism evidence="2">
    <name type="scientific">uncultured spirochete</name>
    <dbReference type="NCBI Taxonomy" id="156406"/>
    <lineage>
        <taxon>Bacteria</taxon>
        <taxon>Pseudomonadati</taxon>
        <taxon>Spirochaetota</taxon>
        <taxon>Spirochaetia</taxon>
        <taxon>Spirochaetales</taxon>
        <taxon>environmental samples</taxon>
    </lineage>
</organism>
<name>A0A3P3XGS0_9SPIR</name>
<evidence type="ECO:0000256" key="1">
    <source>
        <dbReference type="SAM" id="MobiDB-lite"/>
    </source>
</evidence>
<gene>
    <name evidence="2" type="ORF">SPIROBIBN47_180026</name>
</gene>
<sequence length="163" mass="17327">MFSTRHIMKSTRAELQSAKVAQGESGCTVQISWLMLGAQSAREAAWPYILECAARQPACPTGPTCLTCLQLPAHRSFEGGEVVAADGDGEAAQVGLAGAEEVKEGGEVLFWRQGGFGGPSPAQFADAARLMQSHPTGVAPPLRSSRTRRMASSRRSFMTGFKI</sequence>
<feature type="region of interest" description="Disordered" evidence="1">
    <location>
        <begin position="135"/>
        <end position="163"/>
    </location>
</feature>
<evidence type="ECO:0000313" key="2">
    <source>
        <dbReference type="EMBL" id="SLM11163.1"/>
    </source>
</evidence>
<protein>
    <submittedName>
        <fullName evidence="2">Uncharacterized protein</fullName>
    </submittedName>
</protein>
<dbReference type="AlphaFoldDB" id="A0A3P3XGS0"/>
<proteinExistence type="predicted"/>
<reference evidence="2" key="1">
    <citation type="submission" date="2017-02" db="EMBL/GenBank/DDBJ databases">
        <authorList>
            <person name="Regsiter A."/>
            <person name="William W."/>
        </authorList>
    </citation>
    <scope>NUCLEOTIDE SEQUENCE</scope>
    <source>
        <strain evidence="2">Bib</strain>
    </source>
</reference>
<accession>A0A3P3XGS0</accession>